<dbReference type="SUPFAM" id="SSF53720">
    <property type="entry name" value="ALDH-like"/>
    <property type="match status" value="1"/>
</dbReference>
<gene>
    <name evidence="9" type="ORF">BK658_25930</name>
</gene>
<dbReference type="Gene3D" id="3.40.50.12780">
    <property type="entry name" value="N-terminal domain of ligase-like"/>
    <property type="match status" value="1"/>
</dbReference>
<evidence type="ECO:0000313" key="10">
    <source>
        <dbReference type="Proteomes" id="UP000284684"/>
    </source>
</evidence>
<dbReference type="Gene3D" id="3.40.605.10">
    <property type="entry name" value="Aldehyde Dehydrogenase, Chain A, domain 1"/>
    <property type="match status" value="1"/>
</dbReference>
<evidence type="ECO:0000256" key="1">
    <source>
        <dbReference type="ARBA" id="ARBA00003277"/>
    </source>
</evidence>
<dbReference type="GO" id="GO:0050062">
    <property type="term" value="F:long-chain-fatty-acyl-CoA reductase activity"/>
    <property type="evidence" value="ECO:0007669"/>
    <property type="project" value="UniProtKB-EC"/>
</dbReference>
<keyword evidence="7" id="KW-0455">Luminescence</keyword>
<dbReference type="CDD" id="cd07080">
    <property type="entry name" value="ALDH_Acyl-CoA-Red_LuxC"/>
    <property type="match status" value="1"/>
</dbReference>
<dbReference type="EMBL" id="MOBI01000030">
    <property type="protein sequence ID" value="ROM90570.1"/>
    <property type="molecule type" value="Genomic_DNA"/>
</dbReference>
<dbReference type="UniPathway" id="UPA00569"/>
<evidence type="ECO:0000256" key="5">
    <source>
        <dbReference type="ARBA" id="ARBA00022857"/>
    </source>
</evidence>
<reference evidence="9 10" key="1">
    <citation type="submission" date="2016-10" db="EMBL/GenBank/DDBJ databases">
        <title>Comparative genome analysis of multiple Pseudomonas spp. focuses on biocontrol and plant growth promoting traits.</title>
        <authorList>
            <person name="Tao X.-Y."/>
            <person name="Taylor C.G."/>
        </authorList>
    </citation>
    <scope>NUCLEOTIDE SEQUENCE [LARGE SCALE GENOMIC DNA]</scope>
    <source>
        <strain evidence="9 10">37D10</strain>
    </source>
</reference>
<protein>
    <recommendedName>
        <fullName evidence="4">long-chain-fatty-acyl-CoA reductase</fullName>
        <ecNumber evidence="4">1.2.1.50</ecNumber>
    </recommendedName>
</protein>
<keyword evidence="6" id="KW-0560">Oxidoreductase</keyword>
<dbReference type="InterPro" id="IPR016161">
    <property type="entry name" value="Ald_DH/histidinol_DH"/>
</dbReference>
<accession>A0A423GJS6</accession>
<evidence type="ECO:0000256" key="3">
    <source>
        <dbReference type="ARBA" id="ARBA00010915"/>
    </source>
</evidence>
<proteinExistence type="inferred from homology"/>
<evidence type="ECO:0000256" key="8">
    <source>
        <dbReference type="ARBA" id="ARBA00049412"/>
    </source>
</evidence>
<dbReference type="Proteomes" id="UP000284684">
    <property type="component" value="Unassembled WGS sequence"/>
</dbReference>
<dbReference type="GO" id="GO:0003995">
    <property type="term" value="F:acyl-CoA dehydrogenase activity"/>
    <property type="evidence" value="ECO:0007669"/>
    <property type="project" value="InterPro"/>
</dbReference>
<dbReference type="EC" id="1.2.1.50" evidence="4"/>
<dbReference type="RefSeq" id="WP_123584936.1">
    <property type="nucleotide sequence ID" value="NZ_MOBI01000030.1"/>
</dbReference>
<comment type="function">
    <text evidence="1">LuxC is the fatty acid reductase enzyme responsible for synthesis of the aldehyde substrate for the luminescent reaction catalyzed by luciferase.</text>
</comment>
<comment type="similarity">
    <text evidence="3">Belongs to the LuxC family.</text>
</comment>
<dbReference type="AlphaFoldDB" id="A0A423GJS6"/>
<evidence type="ECO:0000256" key="6">
    <source>
        <dbReference type="ARBA" id="ARBA00023002"/>
    </source>
</evidence>
<evidence type="ECO:0000313" key="9">
    <source>
        <dbReference type="EMBL" id="ROM90570.1"/>
    </source>
</evidence>
<evidence type="ECO:0000256" key="4">
    <source>
        <dbReference type="ARBA" id="ARBA00013020"/>
    </source>
</evidence>
<dbReference type="InterPro" id="IPR008670">
    <property type="entry name" value="CoA_reduct_LuxC"/>
</dbReference>
<evidence type="ECO:0000256" key="7">
    <source>
        <dbReference type="ARBA" id="ARBA00023223"/>
    </source>
</evidence>
<dbReference type="Pfam" id="PF05893">
    <property type="entry name" value="LuxC"/>
    <property type="match status" value="1"/>
</dbReference>
<dbReference type="PANTHER" id="PTHR43845">
    <property type="entry name" value="BLR5969 PROTEIN"/>
    <property type="match status" value="1"/>
</dbReference>
<dbReference type="PANTHER" id="PTHR43845:SF1">
    <property type="entry name" value="BLR5969 PROTEIN"/>
    <property type="match status" value="1"/>
</dbReference>
<sequence>MYLINGQLHGTLTPEAALDTLLPGLAQQLEQPPTSERVLECADHFTQKLQTHQHTLELDEGQRLELLAFCQRSALNAKLERELGVQPRSLRRIAYDQPQYESWHPLGLVVHITPANAPLLGFCAVLESLLVGNINWLRPSSSDNSLSAQLLAAFLECDASGLLANCVAVLPVDTDRLDLLCAHADGVSAWGGDAALNAIRRLVPSGCRWIDWGHKISFAYLSPEAVSPSALDALVDEVCRLDQQACSSPQWLLVDSDDPQTLHAVGGQLADAFERRASHWPALPPTPQEASEITTRIAFAQLDQSFADQTGRVWSGDGWRIIWEHHLQLAPSPLFRTLLLRPMPNALIAESLLPWRTHLQSCALISTPGQTPGLVRQLLSAGVNRIAPPELIHDGYAGEPHDGVFALSRLTRRTSATLPPQLSSNRATLDQPPGAPAQLNACAVMSKADFIAQSGSSDAQLFFRSGGTSGAPALAGYSYRDFNRQMRAAADGMFAMGLAPGQDRVMNLFYGGSLYGGLFSFSRILEQMGVTHFPMGGPHDNDFSEIAQLIVDQRINTLIGMPSTLQRLFFSEQDRLKAYGGVNKVFMGGEHSGDASRQLMERCGVSTVRSALYGSVDAGPLGHACRASADGVFHLMSDIQWLEIVNLEHDAPVEPDEVGRLLFTSRAREGQTINRYEVGDTGRWVPGTCPCGLDTPRFELQGRHGRLLRIATHFVSISDLEEKAATQLQLVLDHDPNGTERLVVRAEHDPQILRQRVLEIPAIATAVNSHLLELDVQRYSPLRFERNKHSGKVPLIIDLRTDFSANKHHN</sequence>
<keyword evidence="5" id="KW-0521">NADP</keyword>
<dbReference type="GO" id="GO:0008218">
    <property type="term" value="P:bioluminescence"/>
    <property type="evidence" value="ECO:0007669"/>
    <property type="project" value="UniProtKB-KW"/>
</dbReference>
<comment type="pathway">
    <text evidence="2">Lipid metabolism; fatty acid reduction for biolumincescence.</text>
</comment>
<dbReference type="InterPro" id="IPR042099">
    <property type="entry name" value="ANL_N_sf"/>
</dbReference>
<comment type="catalytic activity">
    <reaction evidence="8">
        <text>a long-chain fatty aldehyde + NADP(+) + CoA = a long-chain fatty acyl-CoA + NADPH + H(+)</text>
        <dbReference type="Rhea" id="RHEA:15437"/>
        <dbReference type="ChEBI" id="CHEBI:15378"/>
        <dbReference type="ChEBI" id="CHEBI:17176"/>
        <dbReference type="ChEBI" id="CHEBI:57287"/>
        <dbReference type="ChEBI" id="CHEBI:57783"/>
        <dbReference type="ChEBI" id="CHEBI:58349"/>
        <dbReference type="ChEBI" id="CHEBI:83139"/>
        <dbReference type="EC" id="1.2.1.50"/>
    </reaction>
</comment>
<evidence type="ECO:0000256" key="2">
    <source>
        <dbReference type="ARBA" id="ARBA00004908"/>
    </source>
</evidence>
<dbReference type="InterPro" id="IPR016162">
    <property type="entry name" value="Ald_DH_N"/>
</dbReference>
<organism evidence="9 10">
    <name type="scientific">Pseudomonas brassicacearum</name>
    <dbReference type="NCBI Taxonomy" id="930166"/>
    <lineage>
        <taxon>Bacteria</taxon>
        <taxon>Pseudomonadati</taxon>
        <taxon>Pseudomonadota</taxon>
        <taxon>Gammaproteobacteria</taxon>
        <taxon>Pseudomonadales</taxon>
        <taxon>Pseudomonadaceae</taxon>
        <taxon>Pseudomonas</taxon>
    </lineage>
</organism>
<comment type="caution">
    <text evidence="9">The sequence shown here is derived from an EMBL/GenBank/DDBJ whole genome shotgun (WGS) entry which is preliminary data.</text>
</comment>
<dbReference type="SUPFAM" id="SSF56801">
    <property type="entry name" value="Acetyl-CoA synthetase-like"/>
    <property type="match status" value="1"/>
</dbReference>
<name>A0A423GJS6_9PSED</name>